<protein>
    <submittedName>
        <fullName evidence="3">Uncharacterized protein</fullName>
    </submittedName>
</protein>
<feature type="compositionally biased region" description="Low complexity" evidence="2">
    <location>
        <begin position="249"/>
        <end position="267"/>
    </location>
</feature>
<feature type="region of interest" description="Disordered" evidence="2">
    <location>
        <begin position="716"/>
        <end position="737"/>
    </location>
</feature>
<feature type="compositionally biased region" description="Polar residues" evidence="2">
    <location>
        <begin position="272"/>
        <end position="282"/>
    </location>
</feature>
<dbReference type="OrthoDB" id="304469at2759"/>
<feature type="compositionally biased region" description="Basic and acidic residues" evidence="2">
    <location>
        <begin position="283"/>
        <end position="292"/>
    </location>
</feature>
<comment type="caution">
    <text evidence="3">The sequence shown here is derived from an EMBL/GenBank/DDBJ whole genome shotgun (WGS) entry which is preliminary data.</text>
</comment>
<keyword evidence="4" id="KW-1185">Reference proteome</keyword>
<feature type="compositionally biased region" description="Polar residues" evidence="2">
    <location>
        <begin position="677"/>
        <end position="688"/>
    </location>
</feature>
<accession>A0A8S1VM18</accession>
<gene>
    <name evidence="3" type="ORF">PPENT_87.1.T0690194</name>
</gene>
<evidence type="ECO:0000313" key="3">
    <source>
        <dbReference type="EMBL" id="CAD8178434.1"/>
    </source>
</evidence>
<feature type="region of interest" description="Disordered" evidence="2">
    <location>
        <begin position="658"/>
        <end position="694"/>
    </location>
</feature>
<feature type="region of interest" description="Disordered" evidence="2">
    <location>
        <begin position="249"/>
        <end position="329"/>
    </location>
</feature>
<feature type="coiled-coil region" evidence="1">
    <location>
        <begin position="443"/>
        <end position="470"/>
    </location>
</feature>
<feature type="compositionally biased region" description="Basic and acidic residues" evidence="2">
    <location>
        <begin position="726"/>
        <end position="737"/>
    </location>
</feature>
<feature type="region of interest" description="Disordered" evidence="2">
    <location>
        <begin position="383"/>
        <end position="411"/>
    </location>
</feature>
<evidence type="ECO:0000313" key="4">
    <source>
        <dbReference type="Proteomes" id="UP000689195"/>
    </source>
</evidence>
<dbReference type="Proteomes" id="UP000689195">
    <property type="component" value="Unassembled WGS sequence"/>
</dbReference>
<evidence type="ECO:0000256" key="2">
    <source>
        <dbReference type="SAM" id="MobiDB-lite"/>
    </source>
</evidence>
<keyword evidence="1" id="KW-0175">Coiled coil</keyword>
<dbReference type="AlphaFoldDB" id="A0A8S1VM18"/>
<reference evidence="3" key="1">
    <citation type="submission" date="2021-01" db="EMBL/GenBank/DDBJ databases">
        <authorList>
            <consortium name="Genoscope - CEA"/>
            <person name="William W."/>
        </authorList>
    </citation>
    <scope>NUCLEOTIDE SEQUENCE</scope>
</reference>
<organism evidence="3 4">
    <name type="scientific">Paramecium pentaurelia</name>
    <dbReference type="NCBI Taxonomy" id="43138"/>
    <lineage>
        <taxon>Eukaryota</taxon>
        <taxon>Sar</taxon>
        <taxon>Alveolata</taxon>
        <taxon>Ciliophora</taxon>
        <taxon>Intramacronucleata</taxon>
        <taxon>Oligohymenophorea</taxon>
        <taxon>Peniculida</taxon>
        <taxon>Parameciidae</taxon>
        <taxon>Paramecium</taxon>
    </lineage>
</organism>
<proteinExistence type="predicted"/>
<dbReference type="EMBL" id="CAJJDO010000069">
    <property type="protein sequence ID" value="CAD8178434.1"/>
    <property type="molecule type" value="Genomic_DNA"/>
</dbReference>
<evidence type="ECO:0000256" key="1">
    <source>
        <dbReference type="SAM" id="Coils"/>
    </source>
</evidence>
<feature type="compositionally biased region" description="Low complexity" evidence="2">
    <location>
        <begin position="660"/>
        <end position="669"/>
    </location>
</feature>
<sequence length="1000" mass="116854">MKAYEFEVDNKRNIQREELFILTIVERVLAGHLQLISFVDQAQFCELLTKRQAEHKVIQPLHIQILGRVKRNLIKNQTPMLEKKVNYEIRTVASSSFDMRKNYIHSFSNRLLNNKEQQTTEIDALLIGQQYQQSNRNSNLKLDKTENSCLAKYHTNRSQQQNDSSARYINPFQLNSPNSTQAENINKELPSLKQSIINENLPILKNEMAIINIVSQDGEIEQQEDFIIKNNNTNVESIVSQNHQQLSIQDSNIQQQQQQQQQVQIQSHSRKQSQNLPMGSDSSKMDLKEKLQKYYSNDEDFSTQRKPMTQSDRLKNISYGTDPNSKDIKLDNQPQIIQSAKYLDNNKKFHKSHKSNKSQIISQQVKFSFIPVQSQEFISQTQTFSKDQLSPKKSLEEIHPTGNFLSPPQSARSVISAKTTKTKIKTLQSNELKIFDQQNLYEQQQMENSVSNEESQISMLEQSLHQNEQNHHMHQNTLRPATTHIESNKQQDYPLFQTHDNLDIMKKSAQKLLQQQTSITSIMHDEENFQNNQIQHINIQVNQCEPTQPTNNVIIEESIEGSPNYKVQNYQNSIASFSLLKLEDQKQVPTQTNFQQRQLSSSPKNVYIPTSSYIPTSNLVQGTQSQSQSKMLIPISNTQNSIKHNRANNKSRSQIKDYISQQQSQQLLQRSDDSQPESKLTIESSQGDKSNRSKIVKNKKQLKLPAAAVALNFARRKSSNQISPMDPKKQEQQEKEKQRQIEYQKQLEKMKYERELMEQFKIPDNMPLLQKRSIIEQLMKELEINSDQDAKYQIMLYKQRQEQIQNASKFELVFNNNLSNCYEELSHISEQKLKLLGKDNDPSKVQFLKFEDQVQTNFHGQSKSFTQDLNSPTKKNLKFFSKLDPVEIENQMNRMKEFKQETDILKFFSSFNNQYDKEVQIFIYIFKKVNQCNLDYPTEKDRFFSMDIQRGFLPKTIHRRKRAKKKSTKIVINTYRVDPKKLDQVQAQTEKIKQVGQFLL</sequence>
<feature type="compositionally biased region" description="Basic and acidic residues" evidence="2">
    <location>
        <begin position="389"/>
        <end position="399"/>
    </location>
</feature>
<name>A0A8S1VM18_9CILI</name>